<keyword evidence="4 5" id="KW-0067">ATP-binding</keyword>
<evidence type="ECO:0000259" key="8">
    <source>
        <dbReference type="PROSITE" id="PS50011"/>
    </source>
</evidence>
<dbReference type="SUPFAM" id="SSF56112">
    <property type="entry name" value="Protein kinase-like (PK-like)"/>
    <property type="match status" value="1"/>
</dbReference>
<keyword evidence="7" id="KW-1133">Transmembrane helix</keyword>
<keyword evidence="3 9" id="KW-0418">Kinase</keyword>
<name>A0ABZ2LF11_9BACT</name>
<feature type="region of interest" description="Disordered" evidence="6">
    <location>
        <begin position="401"/>
        <end position="443"/>
    </location>
</feature>
<dbReference type="Proteomes" id="UP001374803">
    <property type="component" value="Chromosome"/>
</dbReference>
<dbReference type="InterPro" id="IPR011009">
    <property type="entry name" value="Kinase-like_dom_sf"/>
</dbReference>
<keyword evidence="9" id="KW-0723">Serine/threonine-protein kinase</keyword>
<organism evidence="9 10">
    <name type="scientific">Pendulispora rubella</name>
    <dbReference type="NCBI Taxonomy" id="2741070"/>
    <lineage>
        <taxon>Bacteria</taxon>
        <taxon>Pseudomonadati</taxon>
        <taxon>Myxococcota</taxon>
        <taxon>Myxococcia</taxon>
        <taxon>Myxococcales</taxon>
        <taxon>Sorangiineae</taxon>
        <taxon>Pendulisporaceae</taxon>
        <taxon>Pendulispora</taxon>
    </lineage>
</organism>
<dbReference type="InterPro" id="IPR017441">
    <property type="entry name" value="Protein_kinase_ATP_BS"/>
</dbReference>
<dbReference type="CDD" id="cd14014">
    <property type="entry name" value="STKc_PknB_like"/>
    <property type="match status" value="1"/>
</dbReference>
<proteinExistence type="predicted"/>
<dbReference type="PROSITE" id="PS50011">
    <property type="entry name" value="PROTEIN_KINASE_DOM"/>
    <property type="match status" value="1"/>
</dbReference>
<evidence type="ECO:0000256" key="2">
    <source>
        <dbReference type="ARBA" id="ARBA00022741"/>
    </source>
</evidence>
<feature type="compositionally biased region" description="Low complexity" evidence="6">
    <location>
        <begin position="401"/>
        <end position="411"/>
    </location>
</feature>
<keyword evidence="10" id="KW-1185">Reference proteome</keyword>
<evidence type="ECO:0000256" key="5">
    <source>
        <dbReference type="PROSITE-ProRule" id="PRU10141"/>
    </source>
</evidence>
<dbReference type="Pfam" id="PF00069">
    <property type="entry name" value="Pkinase"/>
    <property type="match status" value="1"/>
</dbReference>
<evidence type="ECO:0000256" key="4">
    <source>
        <dbReference type="ARBA" id="ARBA00022840"/>
    </source>
</evidence>
<gene>
    <name evidence="9" type="ORF">LVJ94_19915</name>
</gene>
<protein>
    <submittedName>
        <fullName evidence="9">Serine/threonine protein kinase</fullName>
    </submittedName>
</protein>
<feature type="transmembrane region" description="Helical" evidence="7">
    <location>
        <begin position="346"/>
        <end position="366"/>
    </location>
</feature>
<dbReference type="PANTHER" id="PTHR43289:SF6">
    <property type="entry name" value="SERINE_THREONINE-PROTEIN KINASE NEKL-3"/>
    <property type="match status" value="1"/>
</dbReference>
<dbReference type="PROSITE" id="PS00107">
    <property type="entry name" value="PROTEIN_KINASE_ATP"/>
    <property type="match status" value="1"/>
</dbReference>
<evidence type="ECO:0000256" key="6">
    <source>
        <dbReference type="SAM" id="MobiDB-lite"/>
    </source>
</evidence>
<reference evidence="9" key="1">
    <citation type="submission" date="2021-12" db="EMBL/GenBank/DDBJ databases">
        <title>Discovery of the Pendulisporaceae a myxobacterial family with distinct sporulation behavior and unique specialized metabolism.</title>
        <authorList>
            <person name="Garcia R."/>
            <person name="Popoff A."/>
            <person name="Bader C.D."/>
            <person name="Loehr J."/>
            <person name="Walesch S."/>
            <person name="Walt C."/>
            <person name="Boldt J."/>
            <person name="Bunk B."/>
            <person name="Haeckl F.J.F.P.J."/>
            <person name="Gunesch A.P."/>
            <person name="Birkelbach J."/>
            <person name="Nuebel U."/>
            <person name="Pietschmann T."/>
            <person name="Bach T."/>
            <person name="Mueller R."/>
        </authorList>
    </citation>
    <scope>NUCLEOTIDE SEQUENCE</scope>
    <source>
        <strain evidence="9">MSr11367</strain>
    </source>
</reference>
<feature type="binding site" evidence="5">
    <location>
        <position position="50"/>
    </location>
    <ligand>
        <name>ATP</name>
        <dbReference type="ChEBI" id="CHEBI:30616"/>
    </ligand>
</feature>
<dbReference type="PROSITE" id="PS00108">
    <property type="entry name" value="PROTEIN_KINASE_ST"/>
    <property type="match status" value="1"/>
</dbReference>
<evidence type="ECO:0000313" key="9">
    <source>
        <dbReference type="EMBL" id="WXB09484.1"/>
    </source>
</evidence>
<keyword evidence="1" id="KW-0808">Transferase</keyword>
<accession>A0ABZ2LF11</accession>
<dbReference type="RefSeq" id="WP_394839158.1">
    <property type="nucleotide sequence ID" value="NZ_CP089929.1"/>
</dbReference>
<keyword evidence="7" id="KW-0812">Transmembrane</keyword>
<dbReference type="Gene3D" id="1.10.510.10">
    <property type="entry name" value="Transferase(Phosphotransferase) domain 1"/>
    <property type="match status" value="1"/>
</dbReference>
<dbReference type="EMBL" id="CP089983">
    <property type="protein sequence ID" value="WXB09484.1"/>
    <property type="molecule type" value="Genomic_DNA"/>
</dbReference>
<evidence type="ECO:0000256" key="7">
    <source>
        <dbReference type="SAM" id="Phobius"/>
    </source>
</evidence>
<dbReference type="InterPro" id="IPR008271">
    <property type="entry name" value="Ser/Thr_kinase_AS"/>
</dbReference>
<evidence type="ECO:0000313" key="10">
    <source>
        <dbReference type="Proteomes" id="UP001374803"/>
    </source>
</evidence>
<keyword evidence="7" id="KW-0472">Membrane</keyword>
<evidence type="ECO:0000256" key="3">
    <source>
        <dbReference type="ARBA" id="ARBA00022777"/>
    </source>
</evidence>
<dbReference type="PANTHER" id="PTHR43289">
    <property type="entry name" value="MITOGEN-ACTIVATED PROTEIN KINASE KINASE KINASE 20-RELATED"/>
    <property type="match status" value="1"/>
</dbReference>
<keyword evidence="2 5" id="KW-0547">Nucleotide-binding</keyword>
<dbReference type="InterPro" id="IPR000719">
    <property type="entry name" value="Prot_kinase_dom"/>
</dbReference>
<dbReference type="Gene3D" id="3.30.200.20">
    <property type="entry name" value="Phosphorylase Kinase, domain 1"/>
    <property type="match status" value="1"/>
</dbReference>
<sequence>MRALGVTSQCFEPGVMLLGQYRIQKVVGRGAMGLVVAAWDTGLRQHVAIKLLLGASGSETEPAERFMREARIAVKLKSDHVVRVMNAGTLESGVPYMVMELLDGHDLGNQGPLPIAMAVDCVLQAIDAVAEAHTHHIVHRDLKPSNLFLARRAGASPIIKVLDFGISKATGLEGDPSLTHAEAIMGSPRYMPPEQFRSAKAVDGRSDVWALGAILYTLLRGAPPFDGESIGEVFEAVLQREPPPLRAPRREIPPELEQVVLRCLRKTPAERFANVAMLAQALAPFGSGEWQRCVARANKLLADKTIVIAKGDAFPAPTPSSPNLPFDPTEVPVSHRTRKFVTKPSSLGLVAGTGVVLSLLALLSLVGATGGGARVPAPAAEPVMALREMVPEETAPVAFAAAAPPTSEATPKAPPKPVKARMPLRPTPKPAPKATGTIFDDRH</sequence>
<feature type="domain" description="Protein kinase" evidence="8">
    <location>
        <begin position="21"/>
        <end position="286"/>
    </location>
</feature>
<evidence type="ECO:0000256" key="1">
    <source>
        <dbReference type="ARBA" id="ARBA00022679"/>
    </source>
</evidence>
<dbReference type="GO" id="GO:0004674">
    <property type="term" value="F:protein serine/threonine kinase activity"/>
    <property type="evidence" value="ECO:0007669"/>
    <property type="project" value="UniProtKB-KW"/>
</dbReference>
<dbReference type="SMART" id="SM00220">
    <property type="entry name" value="S_TKc"/>
    <property type="match status" value="1"/>
</dbReference>